<gene>
    <name evidence="1" type="ORF">ERS013165_00315</name>
    <name evidence="2" type="ORF">ERS013200_03025</name>
</gene>
<dbReference type="EMBL" id="CWOW01000001">
    <property type="protein sequence ID" value="CRZ83555.1"/>
    <property type="molecule type" value="Genomic_DNA"/>
</dbReference>
<reference evidence="3 4" key="1">
    <citation type="submission" date="2015-07" db="EMBL/GenBank/DDBJ databases">
        <authorList>
            <consortium name="Pathogen Informatics"/>
        </authorList>
    </citation>
    <scope>NUCLEOTIDE SEQUENCE [LARGE SCALE GENOMIC DNA]</scope>
    <source>
        <strain evidence="2 3">A316</strain>
        <strain evidence="1 4">A51</strain>
    </source>
</reference>
<sequence>MAQRENAYRGQRFCLFHGLTFISLDSSSGLYNEFPYSLVRLMRKYVEEMVASITIC</sequence>
<accession>A0A655PBI4</accession>
<dbReference type="Proteomes" id="UP000044806">
    <property type="component" value="Unassembled WGS sequence"/>
</dbReference>
<proteinExistence type="predicted"/>
<name>A0A655PBI4_VIBCL</name>
<dbReference type="AlphaFoldDB" id="A0A655PBI4"/>
<dbReference type="Proteomes" id="UP000041770">
    <property type="component" value="Unassembled WGS sequence"/>
</dbReference>
<evidence type="ECO:0000313" key="3">
    <source>
        <dbReference type="Proteomes" id="UP000041770"/>
    </source>
</evidence>
<dbReference type="EMBL" id="CWQY01000024">
    <property type="protein sequence ID" value="CSD05403.1"/>
    <property type="molecule type" value="Genomic_DNA"/>
</dbReference>
<evidence type="ECO:0000313" key="1">
    <source>
        <dbReference type="EMBL" id="CRZ83555.1"/>
    </source>
</evidence>
<evidence type="ECO:0000313" key="2">
    <source>
        <dbReference type="EMBL" id="CSD05403.1"/>
    </source>
</evidence>
<evidence type="ECO:0000313" key="4">
    <source>
        <dbReference type="Proteomes" id="UP000044806"/>
    </source>
</evidence>
<protein>
    <submittedName>
        <fullName evidence="1">Uncharacterized protein</fullName>
    </submittedName>
</protein>
<organism evidence="1 4">
    <name type="scientific">Vibrio cholerae</name>
    <dbReference type="NCBI Taxonomy" id="666"/>
    <lineage>
        <taxon>Bacteria</taxon>
        <taxon>Pseudomonadati</taxon>
        <taxon>Pseudomonadota</taxon>
        <taxon>Gammaproteobacteria</taxon>
        <taxon>Vibrionales</taxon>
        <taxon>Vibrionaceae</taxon>
        <taxon>Vibrio</taxon>
    </lineage>
</organism>